<feature type="transmembrane region" description="Helical" evidence="10">
    <location>
        <begin position="270"/>
        <end position="290"/>
    </location>
</feature>
<keyword evidence="3 10" id="KW-0999">Mitochondrion inner membrane</keyword>
<evidence type="ECO:0000256" key="8">
    <source>
        <dbReference type="ARBA" id="ARBA00023136"/>
    </source>
</evidence>
<keyword evidence="6 11" id="KW-0175">Coiled coil</keyword>
<name>A0ABR1QHS4_9PEZI</name>
<accession>A0ABR1QHS4</accession>
<sequence length="435" mass="48536">MPPSRVWRPILGITTRLLHEQAPAISAVSPSRTLKLVLDDYSFNPKSKSQLRRFSSRPPPDGGTPPDFSHLDPSNVSETAPAADYTVIILVFTSDQQAPASSTMTADPSLPSQSTTASPMADKFASFMDRFQSSLFRASQRVNVLTGYTGIETLKSRISDLEASLAAAQEHLHETRNTYKSRVDERSATQREVTTLLARQKTWTPADFERFTSLYRSDYELETGVADSARELEEAERETERLNHDLSSGILARYHEEQIWSDKIRRMSTWGTWGLMGVNVLLFLVLQFGAEPWRRARLVRGFEQKVREALEEERIARDFEREEERRQRQQAEALTTAAAHTTTPAAAEITDSPDPVIMAEGIPVEIDSAELPSTPAASWREIITTPSTWKDAARDLVSDRKVAIRMRDVSLVALEGVAAGAAVAGTIAVFFVRRT</sequence>
<evidence type="ECO:0000256" key="5">
    <source>
        <dbReference type="ARBA" id="ARBA00022989"/>
    </source>
</evidence>
<dbReference type="EMBL" id="JAQQWE010000004">
    <property type="protein sequence ID" value="KAK7956284.1"/>
    <property type="molecule type" value="Genomic_DNA"/>
</dbReference>
<evidence type="ECO:0000256" key="7">
    <source>
        <dbReference type="ARBA" id="ARBA00023128"/>
    </source>
</evidence>
<comment type="function">
    <text evidence="9">Required for the maintenance of the structure of the mitochondrial inner membrane. Involved in mitochondrial morphology. Causes growth arrest when highly overexpressed.</text>
</comment>
<comment type="subcellular location">
    <subcellularLocation>
        <location evidence="10">Mitochondrion inner membrane</location>
        <topology evidence="10">Multi-pass membrane protein</topology>
    </subcellularLocation>
</comment>
<evidence type="ECO:0000256" key="1">
    <source>
        <dbReference type="ARBA" id="ARBA00007472"/>
    </source>
</evidence>
<dbReference type="RefSeq" id="XP_066701590.1">
    <property type="nucleotide sequence ID" value="XM_066841728.1"/>
</dbReference>
<evidence type="ECO:0000256" key="11">
    <source>
        <dbReference type="SAM" id="Coils"/>
    </source>
</evidence>
<proteinExistence type="inferred from homology"/>
<reference evidence="13 14" key="1">
    <citation type="submission" date="2023-01" db="EMBL/GenBank/DDBJ databases">
        <title>Analysis of 21 Apiospora genomes using comparative genomics revels a genus with tremendous synthesis potential of carbohydrate active enzymes and secondary metabolites.</title>
        <authorList>
            <person name="Sorensen T."/>
        </authorList>
    </citation>
    <scope>NUCLEOTIDE SEQUENCE [LARGE SCALE GENOMIC DNA]</scope>
    <source>
        <strain evidence="13 14">CBS 24483</strain>
    </source>
</reference>
<dbReference type="InterPro" id="IPR008839">
    <property type="entry name" value="MDM33_fungi"/>
</dbReference>
<comment type="similarity">
    <text evidence="1 10">Belongs to the SHE9 family.</text>
</comment>
<evidence type="ECO:0000256" key="12">
    <source>
        <dbReference type="SAM" id="MobiDB-lite"/>
    </source>
</evidence>
<dbReference type="PANTHER" id="PTHR31961:SF3">
    <property type="entry name" value="SENSITIVE TO HIGH EXPRESSION PROTEIN 9, MITOCHONDRIAL"/>
    <property type="match status" value="1"/>
</dbReference>
<evidence type="ECO:0000313" key="13">
    <source>
        <dbReference type="EMBL" id="KAK7956284.1"/>
    </source>
</evidence>
<feature type="coiled-coil region" evidence="11">
    <location>
        <begin position="151"/>
        <end position="178"/>
    </location>
</feature>
<keyword evidence="4 10" id="KW-0809">Transit peptide</keyword>
<keyword evidence="14" id="KW-1185">Reference proteome</keyword>
<protein>
    <recommendedName>
        <fullName evidence="10">Sensitive to high expression protein 9, mitochondrial</fullName>
    </recommendedName>
</protein>
<feature type="transmembrane region" description="Helical" evidence="10">
    <location>
        <begin position="409"/>
        <end position="432"/>
    </location>
</feature>
<comment type="caution">
    <text evidence="13">The sequence shown here is derived from an EMBL/GenBank/DDBJ whole genome shotgun (WGS) entry which is preliminary data.</text>
</comment>
<dbReference type="GeneID" id="92074790"/>
<dbReference type="Proteomes" id="UP001391051">
    <property type="component" value="Unassembled WGS sequence"/>
</dbReference>
<evidence type="ECO:0000256" key="4">
    <source>
        <dbReference type="ARBA" id="ARBA00022946"/>
    </source>
</evidence>
<comment type="subunit">
    <text evidence="10">Homooligomer.</text>
</comment>
<dbReference type="Pfam" id="PF05546">
    <property type="entry name" value="She9_MDM33"/>
    <property type="match status" value="1"/>
</dbReference>
<evidence type="ECO:0000256" key="3">
    <source>
        <dbReference type="ARBA" id="ARBA00022792"/>
    </source>
</evidence>
<dbReference type="PANTHER" id="PTHR31961">
    <property type="entry name" value="SENSITIVE TO HIGH EXPRESSION PROTEIN 9, MITOCHONDRIAL"/>
    <property type="match status" value="1"/>
</dbReference>
<feature type="region of interest" description="Disordered" evidence="12">
    <location>
        <begin position="48"/>
        <end position="76"/>
    </location>
</feature>
<organism evidence="13 14">
    <name type="scientific">Apiospora aurea</name>
    <dbReference type="NCBI Taxonomy" id="335848"/>
    <lineage>
        <taxon>Eukaryota</taxon>
        <taxon>Fungi</taxon>
        <taxon>Dikarya</taxon>
        <taxon>Ascomycota</taxon>
        <taxon>Pezizomycotina</taxon>
        <taxon>Sordariomycetes</taxon>
        <taxon>Xylariomycetidae</taxon>
        <taxon>Amphisphaeriales</taxon>
        <taxon>Apiosporaceae</taxon>
        <taxon>Apiospora</taxon>
    </lineage>
</organism>
<keyword evidence="7 10" id="KW-0496">Mitochondrion</keyword>
<evidence type="ECO:0000256" key="6">
    <source>
        <dbReference type="ARBA" id="ARBA00023054"/>
    </source>
</evidence>
<keyword evidence="2 10" id="KW-0812">Transmembrane</keyword>
<evidence type="ECO:0000256" key="2">
    <source>
        <dbReference type="ARBA" id="ARBA00022692"/>
    </source>
</evidence>
<evidence type="ECO:0000256" key="10">
    <source>
        <dbReference type="RuleBase" id="RU364128"/>
    </source>
</evidence>
<keyword evidence="5 10" id="KW-1133">Transmembrane helix</keyword>
<gene>
    <name evidence="13" type="ORF">PG986_005506</name>
</gene>
<keyword evidence="8 10" id="KW-0472">Membrane</keyword>
<evidence type="ECO:0000313" key="14">
    <source>
        <dbReference type="Proteomes" id="UP001391051"/>
    </source>
</evidence>
<evidence type="ECO:0000256" key="9">
    <source>
        <dbReference type="ARBA" id="ARBA00024807"/>
    </source>
</evidence>